<protein>
    <submittedName>
        <fullName evidence="1">Uncharacterized protein</fullName>
    </submittedName>
</protein>
<sequence length="440" mass="48918">MPNVVITFLVIVVTLMMALGVFSLYTTYFSAQSITLQERETLVAQSKQLVTFVSPITFRGITPNYQYFNVSFLLWYSSPTKNVTLVPFVVNQLPGIGVYLYTPSVEENALIMTNSSGKLNVIRGFHLSSTVFTTQGQQLSVNAEAFPVGQSGTVMVNAKVSPGQIIVVWILTYEFGSWYRLGYFFVNPEDAGLGLYVTTATAPYLGNSKNTNFQPPHLFSNNQGVQLGLWFKVIDNATSPSNILYFTFNATNNKIYYIYIYQYGEKILVKTNASPNNPIPLANANVGAKYFINLSFGSQVKQDGISIYNSSGNLINYTTLGIGEANSYVASVKFGSPYQAVEISQAFLETLQNENGLGAFYNTSSTALRNGFYYNNTEPLYQIINGAKNNLHAIVYWYFVYPTSSPPPYVSATVWYWPNGNSSLNETYLYPSGPNTWTID</sequence>
<dbReference type="HOGENOM" id="CLU_584789_0_0_2"/>
<gene>
    <name evidence="1" type="ORF">MetMK1DRAFT_00021420</name>
</gene>
<name>H2C6G4_9CREN</name>
<dbReference type="OrthoDB" id="34421at2157"/>
<accession>H2C6G4</accession>
<keyword evidence="2" id="KW-1185">Reference proteome</keyword>
<dbReference type="AlphaFoldDB" id="H2C6G4"/>
<evidence type="ECO:0000313" key="2">
    <source>
        <dbReference type="Proteomes" id="UP000003980"/>
    </source>
</evidence>
<organism evidence="1 2">
    <name type="scientific">Metallosphaera yellowstonensis MK1</name>
    <dbReference type="NCBI Taxonomy" id="671065"/>
    <lineage>
        <taxon>Archaea</taxon>
        <taxon>Thermoproteota</taxon>
        <taxon>Thermoprotei</taxon>
        <taxon>Sulfolobales</taxon>
        <taxon>Sulfolobaceae</taxon>
        <taxon>Metallosphaera</taxon>
    </lineage>
</organism>
<proteinExistence type="predicted"/>
<dbReference type="RefSeq" id="WP_009073405.1">
    <property type="nucleotide sequence ID" value="NZ_JH597768.1"/>
</dbReference>
<dbReference type="EMBL" id="JH597768">
    <property type="protein sequence ID" value="EHP69391.1"/>
    <property type="molecule type" value="Genomic_DNA"/>
</dbReference>
<dbReference type="eggNOG" id="arCOG03854">
    <property type="taxonomic scope" value="Archaea"/>
</dbReference>
<reference evidence="1 2" key="1">
    <citation type="submission" date="2012-01" db="EMBL/GenBank/DDBJ databases">
        <title>Improved High-Quality Draft sequence of Metallosphaera yellowstonensis MK1.</title>
        <authorList>
            <consortium name="US DOE Joint Genome Institute"/>
            <person name="Lucas S."/>
            <person name="Han J."/>
            <person name="Cheng J.-F."/>
            <person name="Goodwin L."/>
            <person name="Pitluck S."/>
            <person name="Peters L."/>
            <person name="Teshima H."/>
            <person name="Detter J.C."/>
            <person name="Han C."/>
            <person name="Tapia R."/>
            <person name="Land M."/>
            <person name="Hauser L."/>
            <person name="Kyrpides N."/>
            <person name="Kozubal M."/>
            <person name="Macur R.E."/>
            <person name="Jay Z."/>
            <person name="Inskeep W."/>
            <person name="Woyke T."/>
        </authorList>
    </citation>
    <scope>NUCLEOTIDE SEQUENCE [LARGE SCALE GENOMIC DNA]</scope>
    <source>
        <strain evidence="1 2">MK1</strain>
    </source>
</reference>
<dbReference type="STRING" id="671065.MetMK1DRAFT_00021420"/>
<dbReference type="Proteomes" id="UP000003980">
    <property type="component" value="Unassembled WGS sequence"/>
</dbReference>
<evidence type="ECO:0000313" key="1">
    <source>
        <dbReference type="EMBL" id="EHP69391.1"/>
    </source>
</evidence>